<comment type="caution">
    <text evidence="2">The sequence shown here is derived from an EMBL/GenBank/DDBJ whole genome shotgun (WGS) entry which is preliminary data.</text>
</comment>
<reference evidence="2 3" key="1">
    <citation type="submission" date="2017-08" db="EMBL/GenBank/DDBJ databases">
        <title>Infants hospitalized years apart are colonized by the same room-sourced microbial strains.</title>
        <authorList>
            <person name="Brooks B."/>
            <person name="Olm M.R."/>
            <person name="Firek B.A."/>
            <person name="Baker R."/>
            <person name="Thomas B.C."/>
            <person name="Morowitz M.J."/>
            <person name="Banfield J.F."/>
        </authorList>
    </citation>
    <scope>NUCLEOTIDE SEQUENCE [LARGE SCALE GENOMIC DNA]</scope>
    <source>
        <strain evidence="2">S2_003_000_R2_14</strain>
    </source>
</reference>
<evidence type="ECO:0000256" key="1">
    <source>
        <dbReference type="SAM" id="SignalP"/>
    </source>
</evidence>
<feature type="signal peptide" evidence="1">
    <location>
        <begin position="1"/>
        <end position="17"/>
    </location>
</feature>
<organism evidence="2 3">
    <name type="scientific">Archangium gephyra</name>
    <dbReference type="NCBI Taxonomy" id="48"/>
    <lineage>
        <taxon>Bacteria</taxon>
        <taxon>Pseudomonadati</taxon>
        <taxon>Myxococcota</taxon>
        <taxon>Myxococcia</taxon>
        <taxon>Myxococcales</taxon>
        <taxon>Cystobacterineae</taxon>
        <taxon>Archangiaceae</taxon>
        <taxon>Archangium</taxon>
    </lineage>
</organism>
<sequence length="108" mass="11760">MKKTLMLMLALAGCGSAGPQAPMMKSVEKMDGALMLYWMNMEPGCTTVEGERKEGTGAYAVAFSVPGEVDNKHDSTATKDATYTYRLRCMKGDKASAYSDEMSMNPLR</sequence>
<evidence type="ECO:0000313" key="2">
    <source>
        <dbReference type="EMBL" id="PZR04525.1"/>
    </source>
</evidence>
<feature type="chain" id="PRO_5016157978" description="Lipoprotein" evidence="1">
    <location>
        <begin position="18"/>
        <end position="108"/>
    </location>
</feature>
<dbReference type="Proteomes" id="UP000249061">
    <property type="component" value="Unassembled WGS sequence"/>
</dbReference>
<keyword evidence="1" id="KW-0732">Signal</keyword>
<dbReference type="EMBL" id="QFQP01000057">
    <property type="protein sequence ID" value="PZR04525.1"/>
    <property type="molecule type" value="Genomic_DNA"/>
</dbReference>
<name>A0A2W5SYY9_9BACT</name>
<accession>A0A2W5SYY9</accession>
<dbReference type="AlphaFoldDB" id="A0A2W5SYY9"/>
<evidence type="ECO:0000313" key="3">
    <source>
        <dbReference type="Proteomes" id="UP000249061"/>
    </source>
</evidence>
<evidence type="ECO:0008006" key="4">
    <source>
        <dbReference type="Google" id="ProtNLM"/>
    </source>
</evidence>
<protein>
    <recommendedName>
        <fullName evidence="4">Lipoprotein</fullName>
    </recommendedName>
</protein>
<gene>
    <name evidence="2" type="ORF">DI536_34140</name>
</gene>
<proteinExistence type="predicted"/>